<evidence type="ECO:0000313" key="3">
    <source>
        <dbReference type="WBParaSite" id="TTAC_0000269801-mRNA-1"/>
    </source>
</evidence>
<organism evidence="3">
    <name type="scientific">Hydatigena taeniaeformis</name>
    <name type="common">Feline tapeworm</name>
    <name type="synonym">Taenia taeniaeformis</name>
    <dbReference type="NCBI Taxonomy" id="6205"/>
    <lineage>
        <taxon>Eukaryota</taxon>
        <taxon>Metazoa</taxon>
        <taxon>Spiralia</taxon>
        <taxon>Lophotrochozoa</taxon>
        <taxon>Platyhelminthes</taxon>
        <taxon>Cestoda</taxon>
        <taxon>Eucestoda</taxon>
        <taxon>Cyclophyllidea</taxon>
        <taxon>Taeniidae</taxon>
        <taxon>Hydatigera</taxon>
    </lineage>
</organism>
<gene>
    <name evidence="1" type="ORF">TTAC_LOCUS2681</name>
</gene>
<dbReference type="WBParaSite" id="TTAC_0000269801-mRNA-1">
    <property type="protein sequence ID" value="TTAC_0000269801-mRNA-1"/>
    <property type="gene ID" value="TTAC_0000269801"/>
</dbReference>
<dbReference type="Proteomes" id="UP000274429">
    <property type="component" value="Unassembled WGS sequence"/>
</dbReference>
<dbReference type="EMBL" id="UYWX01001373">
    <property type="protein sequence ID" value="VDM20867.1"/>
    <property type="molecule type" value="Genomic_DNA"/>
</dbReference>
<protein>
    <submittedName>
        <fullName evidence="3">Secreted protein</fullName>
    </submittedName>
</protein>
<evidence type="ECO:0000313" key="1">
    <source>
        <dbReference type="EMBL" id="VDM20867.1"/>
    </source>
</evidence>
<sequence length="100" mass="10923">MLGSVLVLLSGSGNHHHAKQLEQRGKRLRRWKENPRHVDANESLPHARIGKGGGGDVRGAFKATHKATQETVDLTDTEVLASFPSVMLQSPPPSAVRLER</sequence>
<keyword evidence="2" id="KW-1185">Reference proteome</keyword>
<reference evidence="3" key="1">
    <citation type="submission" date="2017-02" db="UniProtKB">
        <authorList>
            <consortium name="WormBaseParasite"/>
        </authorList>
    </citation>
    <scope>IDENTIFICATION</scope>
</reference>
<dbReference type="AlphaFoldDB" id="A0A0R3WPK8"/>
<reference evidence="1 2" key="2">
    <citation type="submission" date="2018-11" db="EMBL/GenBank/DDBJ databases">
        <authorList>
            <consortium name="Pathogen Informatics"/>
        </authorList>
    </citation>
    <scope>NUCLEOTIDE SEQUENCE [LARGE SCALE GENOMIC DNA]</scope>
</reference>
<name>A0A0R3WPK8_HYDTA</name>
<evidence type="ECO:0000313" key="2">
    <source>
        <dbReference type="Proteomes" id="UP000274429"/>
    </source>
</evidence>
<accession>A0A0R3WPK8</accession>
<proteinExistence type="predicted"/>